<dbReference type="EMBL" id="CAUYUJ010006276">
    <property type="protein sequence ID" value="CAK0816784.1"/>
    <property type="molecule type" value="Genomic_DNA"/>
</dbReference>
<organism evidence="1 2">
    <name type="scientific">Prorocentrum cordatum</name>
    <dbReference type="NCBI Taxonomy" id="2364126"/>
    <lineage>
        <taxon>Eukaryota</taxon>
        <taxon>Sar</taxon>
        <taxon>Alveolata</taxon>
        <taxon>Dinophyceae</taxon>
        <taxon>Prorocentrales</taxon>
        <taxon>Prorocentraceae</taxon>
        <taxon>Prorocentrum</taxon>
    </lineage>
</organism>
<proteinExistence type="predicted"/>
<accession>A0ABN9RFB9</accession>
<sequence>MPEEPSQMGLVRANVTTWWESKLPAHVPHRRVLLDATVRMSQFWAASSQLFQSVPDCADLSTRCEAAAQVSGRYADLERWAAGLSHDAAGTVELAGGGRTGAHGAIKRWLLVEARAVAQIVVDIGSLLARGAGAVHTEAWASPIGPADAQWRAGVPRFSRGGRARAQPVEEETTA</sequence>
<evidence type="ECO:0000313" key="2">
    <source>
        <dbReference type="Proteomes" id="UP001189429"/>
    </source>
</evidence>
<reference evidence="1" key="1">
    <citation type="submission" date="2023-10" db="EMBL/GenBank/DDBJ databases">
        <authorList>
            <person name="Chen Y."/>
            <person name="Shah S."/>
            <person name="Dougan E. K."/>
            <person name="Thang M."/>
            <person name="Chan C."/>
        </authorList>
    </citation>
    <scope>NUCLEOTIDE SEQUENCE [LARGE SCALE GENOMIC DNA]</scope>
</reference>
<evidence type="ECO:0000313" key="1">
    <source>
        <dbReference type="EMBL" id="CAK0816784.1"/>
    </source>
</evidence>
<keyword evidence="2" id="KW-1185">Reference proteome</keyword>
<name>A0ABN9RFB9_9DINO</name>
<gene>
    <name evidence="1" type="ORF">PCOR1329_LOCUS19602</name>
</gene>
<comment type="caution">
    <text evidence="1">The sequence shown here is derived from an EMBL/GenBank/DDBJ whole genome shotgun (WGS) entry which is preliminary data.</text>
</comment>
<protein>
    <submittedName>
        <fullName evidence="1">Uncharacterized protein</fullName>
    </submittedName>
</protein>
<dbReference type="Proteomes" id="UP001189429">
    <property type="component" value="Unassembled WGS sequence"/>
</dbReference>